<sequence length="228" mass="26597">MIIIIPGIAAVLVLLLCCRCHVRGLTPRRARYLLEAAAQVATARRLRILGCCAAGKSQLRGSLGKMLQLPLVELDTIYWKPGWVMRDHEDTLGILAESLGDAWILDGNFMSKPRDLERYGLNRQIWDNTQCLIWLDYPFWTIYLRAWRRTLWRIGTGEPCCNGNRETWSLLLFDFRNSIPYFVWTGHGKFPERLQELERIFEERIHFVHLQSQRETDYFLNSIAKIAS</sequence>
<organism evidence="2">
    <name type="scientific">Cladocopium goreaui</name>
    <dbReference type="NCBI Taxonomy" id="2562237"/>
    <lineage>
        <taxon>Eukaryota</taxon>
        <taxon>Sar</taxon>
        <taxon>Alveolata</taxon>
        <taxon>Dinophyceae</taxon>
        <taxon>Suessiales</taxon>
        <taxon>Symbiodiniaceae</taxon>
        <taxon>Cladocopium</taxon>
    </lineage>
</organism>
<name>A0A9P1GM10_9DINO</name>
<keyword evidence="4" id="KW-0418">Kinase</keyword>
<protein>
    <submittedName>
        <fullName evidence="4">Adenylate kinase family enzyme</fullName>
    </submittedName>
</protein>
<evidence type="ECO:0000313" key="2">
    <source>
        <dbReference type="EMBL" id="CAI4016857.1"/>
    </source>
</evidence>
<dbReference type="EMBL" id="CAMXCT020006607">
    <property type="protein sequence ID" value="CAL1170232.1"/>
    <property type="molecule type" value="Genomic_DNA"/>
</dbReference>
<dbReference type="PANTHER" id="PTHR37816:SF1">
    <property type="entry name" value="TOXIN"/>
    <property type="match status" value="1"/>
</dbReference>
<dbReference type="GO" id="GO:0016301">
    <property type="term" value="F:kinase activity"/>
    <property type="evidence" value="ECO:0007669"/>
    <property type="project" value="UniProtKB-KW"/>
</dbReference>
<gene>
    <name evidence="2" type="ORF">C1SCF055_LOCUS41552</name>
</gene>
<keyword evidence="4" id="KW-0808">Transferase</keyword>
<reference evidence="3" key="2">
    <citation type="submission" date="2024-04" db="EMBL/GenBank/DDBJ databases">
        <authorList>
            <person name="Chen Y."/>
            <person name="Shah S."/>
            <person name="Dougan E. K."/>
            <person name="Thang M."/>
            <person name="Chan C."/>
        </authorList>
    </citation>
    <scope>NUCLEOTIDE SEQUENCE [LARGE SCALE GENOMIC DNA]</scope>
</reference>
<evidence type="ECO:0000313" key="3">
    <source>
        <dbReference type="EMBL" id="CAL1170232.1"/>
    </source>
</evidence>
<evidence type="ECO:0000256" key="1">
    <source>
        <dbReference type="SAM" id="SignalP"/>
    </source>
</evidence>
<proteinExistence type="predicted"/>
<dbReference type="EMBL" id="CAMXCT030006607">
    <property type="protein sequence ID" value="CAL4804169.1"/>
    <property type="molecule type" value="Genomic_DNA"/>
</dbReference>
<dbReference type="Proteomes" id="UP001152797">
    <property type="component" value="Unassembled WGS sequence"/>
</dbReference>
<dbReference type="PANTHER" id="PTHR37816">
    <property type="entry name" value="YALI0E33011P"/>
    <property type="match status" value="1"/>
</dbReference>
<evidence type="ECO:0000313" key="5">
    <source>
        <dbReference type="Proteomes" id="UP001152797"/>
    </source>
</evidence>
<dbReference type="OrthoDB" id="65590at2759"/>
<evidence type="ECO:0000313" key="4">
    <source>
        <dbReference type="EMBL" id="CAL4804169.1"/>
    </source>
</evidence>
<keyword evidence="1" id="KW-0732">Signal</keyword>
<comment type="caution">
    <text evidence="2">The sequence shown here is derived from an EMBL/GenBank/DDBJ whole genome shotgun (WGS) entry which is preliminary data.</text>
</comment>
<feature type="chain" id="PRO_5043273131" evidence="1">
    <location>
        <begin position="25"/>
        <end position="228"/>
    </location>
</feature>
<reference evidence="2" key="1">
    <citation type="submission" date="2022-10" db="EMBL/GenBank/DDBJ databases">
        <authorList>
            <person name="Chen Y."/>
            <person name="Dougan E. K."/>
            <person name="Chan C."/>
            <person name="Rhodes N."/>
            <person name="Thang M."/>
        </authorList>
    </citation>
    <scope>NUCLEOTIDE SEQUENCE</scope>
</reference>
<accession>A0A9P1GM10</accession>
<dbReference type="SUPFAM" id="SSF52540">
    <property type="entry name" value="P-loop containing nucleoside triphosphate hydrolases"/>
    <property type="match status" value="1"/>
</dbReference>
<dbReference type="InterPro" id="IPR027417">
    <property type="entry name" value="P-loop_NTPase"/>
</dbReference>
<feature type="signal peptide" evidence="1">
    <location>
        <begin position="1"/>
        <end position="24"/>
    </location>
</feature>
<keyword evidence="5" id="KW-1185">Reference proteome</keyword>
<dbReference type="AlphaFoldDB" id="A0A9P1GM10"/>
<dbReference type="InterPro" id="IPR052922">
    <property type="entry name" value="Cytidylate_Kinase-2"/>
</dbReference>
<dbReference type="EMBL" id="CAMXCT010006607">
    <property type="protein sequence ID" value="CAI4016857.1"/>
    <property type="molecule type" value="Genomic_DNA"/>
</dbReference>